<sequence>MLVLVLCSIGAQAADDPLAAFVDETARDVSRPAAPFLDAELIPPGLDAGGLENWLRREQPGLAAEFAQLDRDARIQVFVLYRTEPRLTTLRQGILERSRP</sequence>
<comment type="caution">
    <text evidence="1">The sequence shown here is derived from an EMBL/GenBank/DDBJ whole genome shotgun (WGS) entry which is preliminary data.</text>
</comment>
<evidence type="ECO:0000313" key="2">
    <source>
        <dbReference type="Proteomes" id="UP000246569"/>
    </source>
</evidence>
<dbReference type="Proteomes" id="UP000246569">
    <property type="component" value="Unassembled WGS sequence"/>
</dbReference>
<protein>
    <submittedName>
        <fullName evidence="1">Uncharacterized protein</fullName>
    </submittedName>
</protein>
<dbReference type="AlphaFoldDB" id="A0A317MWX4"/>
<dbReference type="RefSeq" id="WP_110018143.1">
    <property type="nucleotide sequence ID" value="NZ_QGTJ01000004.1"/>
</dbReference>
<keyword evidence="2" id="KW-1185">Reference proteome</keyword>
<evidence type="ECO:0000313" key="1">
    <source>
        <dbReference type="EMBL" id="PWV62308.1"/>
    </source>
</evidence>
<name>A0A317MWX4_9GAMM</name>
<reference evidence="1 2" key="1">
    <citation type="submission" date="2018-05" db="EMBL/GenBank/DDBJ databases">
        <title>Genomic Encyclopedia of Type Strains, Phase IV (KMG-IV): sequencing the most valuable type-strain genomes for metagenomic binning, comparative biology and taxonomic classification.</title>
        <authorList>
            <person name="Goeker M."/>
        </authorList>
    </citation>
    <scope>NUCLEOTIDE SEQUENCE [LARGE SCALE GENOMIC DNA]</scope>
    <source>
        <strain evidence="1 2">DSM 23606</strain>
    </source>
</reference>
<organism evidence="1 2">
    <name type="scientific">Plasticicumulans acidivorans</name>
    <dbReference type="NCBI Taxonomy" id="886464"/>
    <lineage>
        <taxon>Bacteria</taxon>
        <taxon>Pseudomonadati</taxon>
        <taxon>Pseudomonadota</taxon>
        <taxon>Gammaproteobacteria</taxon>
        <taxon>Candidatus Competibacteraceae</taxon>
        <taxon>Plasticicumulans</taxon>
    </lineage>
</organism>
<proteinExistence type="predicted"/>
<gene>
    <name evidence="1" type="ORF">C7443_104103</name>
</gene>
<accession>A0A317MWX4</accession>
<dbReference type="EMBL" id="QGTJ01000004">
    <property type="protein sequence ID" value="PWV62308.1"/>
    <property type="molecule type" value="Genomic_DNA"/>
</dbReference>